<accession>A0AAN0M2R1</accession>
<protein>
    <recommendedName>
        <fullName evidence="1">glutathione-specific gamma-glutamylcyclotransferase</fullName>
        <ecNumber evidence="1">4.3.2.7</ecNumber>
    </recommendedName>
</protein>
<dbReference type="InterPro" id="IPR013024">
    <property type="entry name" value="GGCT-like"/>
</dbReference>
<proteinExistence type="predicted"/>
<reference evidence="3 4" key="1">
    <citation type="submission" date="2024-04" db="EMBL/GenBank/DDBJ databases">
        <title>Phylogenomic analyses of a clade within the roseobacter group suggest taxonomic reassignments of species of the genera Aestuariivita, Citreicella, Loktanella, Nautella, Pelagibaca, Ruegeria, Thalassobius, Thiobacimonas and Tropicibacter, and the proposal o.</title>
        <authorList>
            <person name="Jeon C.O."/>
        </authorList>
    </citation>
    <scope>NUCLEOTIDE SEQUENCE [LARGE SCALE GENOMIC DNA]</scope>
    <source>
        <strain evidence="3 4">G8-12</strain>
    </source>
</reference>
<dbReference type="InterPro" id="IPR036568">
    <property type="entry name" value="GGCT-like_sf"/>
</dbReference>
<gene>
    <name evidence="3" type="ORF">AABB28_01715</name>
</gene>
<dbReference type="EC" id="4.3.2.7" evidence="1"/>
<dbReference type="CDD" id="cd06661">
    <property type="entry name" value="GGCT_like"/>
    <property type="match status" value="1"/>
</dbReference>
<dbReference type="GO" id="GO:0006751">
    <property type="term" value="P:glutathione catabolic process"/>
    <property type="evidence" value="ECO:0007669"/>
    <property type="project" value="InterPro"/>
</dbReference>
<dbReference type="EMBL" id="CP151762">
    <property type="protein sequence ID" value="WZU64056.1"/>
    <property type="molecule type" value="Genomic_DNA"/>
</dbReference>
<dbReference type="SUPFAM" id="SSF110857">
    <property type="entry name" value="Gamma-glutamyl cyclotransferase-like"/>
    <property type="match status" value="1"/>
</dbReference>
<dbReference type="KEGG" id="yag:AABB28_01715"/>
<evidence type="ECO:0000256" key="1">
    <source>
        <dbReference type="ARBA" id="ARBA00012344"/>
    </source>
</evidence>
<dbReference type="InterPro" id="IPR006840">
    <property type="entry name" value="ChaC"/>
</dbReference>
<name>A0AAN0M2R1_9RHOB</name>
<keyword evidence="4" id="KW-1185">Reference proteome</keyword>
<organism evidence="3 4">
    <name type="scientific">Yoonia algicola</name>
    <dbReference type="NCBI Taxonomy" id="3137368"/>
    <lineage>
        <taxon>Bacteria</taxon>
        <taxon>Pseudomonadati</taxon>
        <taxon>Pseudomonadota</taxon>
        <taxon>Alphaproteobacteria</taxon>
        <taxon>Rhodobacterales</taxon>
        <taxon>Paracoccaceae</taxon>
        <taxon>Yoonia</taxon>
    </lineage>
</organism>
<keyword evidence="2" id="KW-0456">Lyase</keyword>
<evidence type="ECO:0000256" key="2">
    <source>
        <dbReference type="ARBA" id="ARBA00023239"/>
    </source>
</evidence>
<dbReference type="Pfam" id="PF04752">
    <property type="entry name" value="ChaC"/>
    <property type="match status" value="1"/>
</dbReference>
<dbReference type="Gene3D" id="3.10.490.10">
    <property type="entry name" value="Gamma-glutamyl cyclotransferase-like"/>
    <property type="match status" value="1"/>
</dbReference>
<evidence type="ECO:0000313" key="3">
    <source>
        <dbReference type="EMBL" id="WZU64056.1"/>
    </source>
</evidence>
<dbReference type="Proteomes" id="UP001451782">
    <property type="component" value="Chromosome"/>
</dbReference>
<dbReference type="GO" id="GO:0061928">
    <property type="term" value="F:glutathione specific gamma-glutamylcyclotransferase activity"/>
    <property type="evidence" value="ECO:0007669"/>
    <property type="project" value="UniProtKB-EC"/>
</dbReference>
<evidence type="ECO:0000313" key="4">
    <source>
        <dbReference type="Proteomes" id="UP001451782"/>
    </source>
</evidence>
<dbReference type="RefSeq" id="WP_342070426.1">
    <property type="nucleotide sequence ID" value="NZ_CP151762.1"/>
</dbReference>
<sequence length="184" mass="20466">MSDPAFFGYGSLVNLATHSYDDPRPAVLHGWRRVWQRTNLRKAAFLSVAPCPDTVLHGVIARVPGADWVALDQREAAYQRHDVTVTVHHDGPKAPTAVYQVKPAHIADAHDHPILRSYLDVVVQGYLRVHGEEGVGQFFDTTDGWNMPILDDRAAPLYPRHQVLTATETALVDHHLAAVMQKAE</sequence>
<dbReference type="AlphaFoldDB" id="A0AAN0M2R1"/>